<evidence type="ECO:0000256" key="7">
    <source>
        <dbReference type="SAM" id="Phobius"/>
    </source>
</evidence>
<feature type="transmembrane region" description="Helical" evidence="7">
    <location>
        <begin position="124"/>
        <end position="142"/>
    </location>
</feature>
<dbReference type="InterPro" id="IPR036097">
    <property type="entry name" value="HisK_dim/P_sf"/>
</dbReference>
<evidence type="ECO:0000256" key="4">
    <source>
        <dbReference type="ARBA" id="ARBA00022741"/>
    </source>
</evidence>
<dbReference type="InterPro" id="IPR004358">
    <property type="entry name" value="Sig_transdc_His_kin-like_C"/>
</dbReference>
<dbReference type="InterPro" id="IPR036890">
    <property type="entry name" value="HATPase_C_sf"/>
</dbReference>
<dbReference type="PANTHER" id="PTHR44936:SF10">
    <property type="entry name" value="SENSOR PROTEIN RSTB"/>
    <property type="match status" value="1"/>
</dbReference>
<dbReference type="KEGG" id="mos:AXE82_10755"/>
<keyword evidence="5 9" id="KW-0418">Kinase</keyword>
<feature type="transmembrane region" description="Helical" evidence="7">
    <location>
        <begin position="154"/>
        <end position="176"/>
    </location>
</feature>
<keyword evidence="7" id="KW-0812">Transmembrane</keyword>
<keyword evidence="10" id="KW-1185">Reference proteome</keyword>
<keyword evidence="6" id="KW-0067">ATP-binding</keyword>
<dbReference type="InterPro" id="IPR005467">
    <property type="entry name" value="His_kinase_dom"/>
</dbReference>
<keyword evidence="7" id="KW-0472">Membrane</keyword>
<dbReference type="Proteomes" id="UP000255230">
    <property type="component" value="Unassembled WGS sequence"/>
</dbReference>
<sequence length="435" mass="48184">MHQAINNVAKAPMIARYTWLAIMVAAMICADQWGVAKQQINHLLTITILYVIGVELTRRLMAIRQFNPQQSWVTLAGFIGDLLAWSAFIYYSGGAANPLITLFLTVIAVASMVMRTVHIIGLSMLSVGLYTLLWYCYVPLTLSHHDHAVGQKLHLLGMFGVFIFAAIMLTALTVYFKQAMSRSYQALEQAQQAIHQQRRLLAISSLAANIAHEMSTPIASMQLLSDDIAQQLEEDDELLDDIKLLQSQIDVCRQSLHKLKSHIQSNALPPAQSEPLAWVTSSNLPTLLPKVVNDWQFINPHVEVLLNVPPQPIAVPLNEEQLYSIMMNMLNNAMQAQATKLDISVQLAQNVMIIIEDNGQGIDSSMIQRIQHQTAIESDHGLGLGLTIAKTVIEYVGGHLELTNKQNSPLQKRLNDSGTCVKITLPVIHAPASLL</sequence>
<dbReference type="Gene3D" id="1.10.287.130">
    <property type="match status" value="1"/>
</dbReference>
<dbReference type="EC" id="2.7.13.3" evidence="2"/>
<dbReference type="Gene3D" id="3.30.565.10">
    <property type="entry name" value="Histidine kinase-like ATPase, C-terminal domain"/>
    <property type="match status" value="1"/>
</dbReference>
<dbReference type="InterPro" id="IPR003594">
    <property type="entry name" value="HATPase_dom"/>
</dbReference>
<gene>
    <name evidence="9" type="primary">regB</name>
    <name evidence="9" type="ORF">NCTC10465_01484</name>
</gene>
<feature type="transmembrane region" description="Helical" evidence="7">
    <location>
        <begin position="17"/>
        <end position="36"/>
    </location>
</feature>
<evidence type="ECO:0000259" key="8">
    <source>
        <dbReference type="PROSITE" id="PS50109"/>
    </source>
</evidence>
<comment type="catalytic activity">
    <reaction evidence="1">
        <text>ATP + protein L-histidine = ADP + protein N-phospho-L-histidine.</text>
        <dbReference type="EC" id="2.7.13.3"/>
    </reaction>
</comment>
<dbReference type="PANTHER" id="PTHR44936">
    <property type="entry name" value="SENSOR PROTEIN CREC"/>
    <property type="match status" value="1"/>
</dbReference>
<dbReference type="Pfam" id="PF02518">
    <property type="entry name" value="HATPase_c"/>
    <property type="match status" value="1"/>
</dbReference>
<dbReference type="GO" id="GO:0000155">
    <property type="term" value="F:phosphorelay sensor kinase activity"/>
    <property type="evidence" value="ECO:0007669"/>
    <property type="project" value="InterPro"/>
</dbReference>
<evidence type="ECO:0000256" key="2">
    <source>
        <dbReference type="ARBA" id="ARBA00012438"/>
    </source>
</evidence>
<keyword evidence="3 9" id="KW-0808">Transferase</keyword>
<keyword evidence="4" id="KW-0547">Nucleotide-binding</keyword>
<dbReference type="InterPro" id="IPR050980">
    <property type="entry name" value="2C_sensor_his_kinase"/>
</dbReference>
<dbReference type="SUPFAM" id="SSF55874">
    <property type="entry name" value="ATPase domain of HSP90 chaperone/DNA topoisomerase II/histidine kinase"/>
    <property type="match status" value="1"/>
</dbReference>
<dbReference type="PROSITE" id="PS50109">
    <property type="entry name" value="HIS_KIN"/>
    <property type="match status" value="1"/>
</dbReference>
<reference evidence="9 10" key="1">
    <citation type="submission" date="2018-06" db="EMBL/GenBank/DDBJ databases">
        <authorList>
            <consortium name="Pathogen Informatics"/>
            <person name="Doyle S."/>
        </authorList>
    </citation>
    <scope>NUCLEOTIDE SEQUENCE [LARGE SCALE GENOMIC DNA]</scope>
    <source>
        <strain evidence="9 10">NCTC10465</strain>
    </source>
</reference>
<protein>
    <recommendedName>
        <fullName evidence="2">histidine kinase</fullName>
        <ecNumber evidence="2">2.7.13.3</ecNumber>
    </recommendedName>
</protein>
<dbReference type="SUPFAM" id="SSF47384">
    <property type="entry name" value="Homodimeric domain of signal transducing histidine kinase"/>
    <property type="match status" value="1"/>
</dbReference>
<organism evidence="9 10">
    <name type="scientific">Faucicola osloensis</name>
    <name type="common">Moraxella osloensis</name>
    <dbReference type="NCBI Taxonomy" id="34062"/>
    <lineage>
        <taxon>Bacteria</taxon>
        <taxon>Pseudomonadati</taxon>
        <taxon>Pseudomonadota</taxon>
        <taxon>Gammaproteobacteria</taxon>
        <taxon>Moraxellales</taxon>
        <taxon>Moraxellaceae</taxon>
        <taxon>Faucicola</taxon>
    </lineage>
</organism>
<evidence type="ECO:0000313" key="10">
    <source>
        <dbReference type="Proteomes" id="UP000255230"/>
    </source>
</evidence>
<feature type="domain" description="Histidine kinase" evidence="8">
    <location>
        <begin position="209"/>
        <end position="429"/>
    </location>
</feature>
<evidence type="ECO:0000256" key="5">
    <source>
        <dbReference type="ARBA" id="ARBA00022777"/>
    </source>
</evidence>
<dbReference type="AlphaFoldDB" id="A0A378QAF4"/>
<keyword evidence="7" id="KW-1133">Transmembrane helix</keyword>
<evidence type="ECO:0000256" key="6">
    <source>
        <dbReference type="ARBA" id="ARBA00022840"/>
    </source>
</evidence>
<dbReference type="RefSeq" id="WP_062334585.1">
    <property type="nucleotide sequence ID" value="NZ_CBCRZU010000001.1"/>
</dbReference>
<proteinExistence type="predicted"/>
<dbReference type="EMBL" id="UGPY01000001">
    <property type="protein sequence ID" value="STY97699.1"/>
    <property type="molecule type" value="Genomic_DNA"/>
</dbReference>
<evidence type="ECO:0000313" key="9">
    <source>
        <dbReference type="EMBL" id="STY97699.1"/>
    </source>
</evidence>
<dbReference type="GeneID" id="35777934"/>
<accession>A0A378QAF4</accession>
<evidence type="ECO:0000256" key="1">
    <source>
        <dbReference type="ARBA" id="ARBA00000085"/>
    </source>
</evidence>
<evidence type="ECO:0000256" key="3">
    <source>
        <dbReference type="ARBA" id="ARBA00022679"/>
    </source>
</evidence>
<dbReference type="GO" id="GO:0005886">
    <property type="term" value="C:plasma membrane"/>
    <property type="evidence" value="ECO:0007669"/>
    <property type="project" value="TreeGrafter"/>
</dbReference>
<dbReference type="PRINTS" id="PR00344">
    <property type="entry name" value="BCTRLSENSOR"/>
</dbReference>
<dbReference type="GO" id="GO:0005524">
    <property type="term" value="F:ATP binding"/>
    <property type="evidence" value="ECO:0007669"/>
    <property type="project" value="UniProtKB-KW"/>
</dbReference>
<name>A0A378QAF4_FAUOS</name>
<dbReference type="SMART" id="SM00387">
    <property type="entry name" value="HATPase_c"/>
    <property type="match status" value="1"/>
</dbReference>